<gene>
    <name evidence="2" type="ORF">CDL23_13385</name>
    <name evidence="1" type="ORF">G4993_10895</name>
</gene>
<dbReference type="Proteomes" id="UP000235093">
    <property type="component" value="Unassembled WGS sequence"/>
</dbReference>
<evidence type="ECO:0000313" key="3">
    <source>
        <dbReference type="Proteomes" id="UP000235093"/>
    </source>
</evidence>
<proteinExistence type="predicted"/>
<organism evidence="2 3">
    <name type="scientific">Mediterraneibacter gnavus</name>
    <name type="common">Ruminococcus gnavus</name>
    <dbReference type="NCBI Taxonomy" id="33038"/>
    <lineage>
        <taxon>Bacteria</taxon>
        <taxon>Bacillati</taxon>
        <taxon>Bacillota</taxon>
        <taxon>Clostridia</taxon>
        <taxon>Lachnospirales</taxon>
        <taxon>Lachnospiraceae</taxon>
        <taxon>Mediterraneibacter</taxon>
    </lineage>
</organism>
<dbReference type="Pfam" id="PF10083">
    <property type="entry name" value="DUF2321"/>
    <property type="match status" value="1"/>
</dbReference>
<dbReference type="RefSeq" id="WP_101884240.1">
    <property type="nucleotide sequence ID" value="NZ_JAAIMR010000020.1"/>
</dbReference>
<dbReference type="EMBL" id="NIHT01000024">
    <property type="protein sequence ID" value="PLT72333.1"/>
    <property type="molecule type" value="Genomic_DNA"/>
</dbReference>
<accession>A0A2N5PB19</accession>
<dbReference type="Proteomes" id="UP001296580">
    <property type="component" value="Unassembled WGS sequence"/>
</dbReference>
<reference evidence="1" key="3">
    <citation type="submission" date="2020-02" db="EMBL/GenBank/DDBJ databases">
        <authorList>
            <person name="Littmann E."/>
            <person name="Sorbara M."/>
        </authorList>
    </citation>
    <scope>NUCLEOTIDE SEQUENCE</scope>
    <source>
        <strain evidence="1">MSK.15.32</strain>
    </source>
</reference>
<dbReference type="EMBL" id="JAAIRV010000020">
    <property type="protein sequence ID" value="NSI58902.1"/>
    <property type="molecule type" value="Genomic_DNA"/>
</dbReference>
<protein>
    <submittedName>
        <fullName evidence="1">DUF2321 domain-containing protein</fullName>
    </submittedName>
</protein>
<comment type="caution">
    <text evidence="2">The sequence shown here is derived from an EMBL/GenBank/DDBJ whole genome shotgun (WGS) entry which is preliminary data.</text>
</comment>
<reference evidence="2 3" key="1">
    <citation type="journal article" date="2017" name="Genome Med.">
        <title>A novel Ruminococcus gnavus clade enriched in inflammatory bowel disease patients.</title>
        <authorList>
            <person name="Hall A.B."/>
            <person name="Yassour M."/>
            <person name="Sauk J."/>
            <person name="Garner A."/>
            <person name="Jiang X."/>
            <person name="Arthur T."/>
            <person name="Lagoudas G.K."/>
            <person name="Vatanen T."/>
            <person name="Fornelos N."/>
            <person name="Wilson R."/>
            <person name="Bertha M."/>
            <person name="Cohen M."/>
            <person name="Garber J."/>
            <person name="Khalili H."/>
            <person name="Gevers D."/>
            <person name="Ananthakrishnan A.N."/>
            <person name="Kugathasan S."/>
            <person name="Lander E.S."/>
            <person name="Blainey P."/>
            <person name="Vlamakis H."/>
            <person name="Xavier R.J."/>
            <person name="Huttenhower C."/>
        </authorList>
    </citation>
    <scope>NUCLEOTIDE SEQUENCE [LARGE SCALE GENOMIC DNA]</scope>
    <source>
        <strain evidence="2 3">RJX1125</strain>
    </source>
</reference>
<dbReference type="InterPro" id="IPR016891">
    <property type="entry name" value="DUF2321"/>
</dbReference>
<sequence length="158" mass="17588">MGIYKTAQICLNGHVITTNIENHKQPYCSKCGAETITHCQNCGEHIQGRYLIDGVLSLNKSQYITPSYCHSCGNPYPWTEKILNNATELLSLDEELDSSTKELIKNAIPNLLVDTPETPISVANYRNGMSKAGQIVKDSMFQLLSNVLSETIKNVLFH</sequence>
<name>A0A2N5PB19_MEDGN</name>
<evidence type="ECO:0000313" key="2">
    <source>
        <dbReference type="EMBL" id="PLT72333.1"/>
    </source>
</evidence>
<reference evidence="1" key="2">
    <citation type="journal article" date="2020" name="Cell Host Microbe">
        <title>Functional and Genomic Variation between Human-Derived Isolates of Lachnospiraceae Reveals Inter- and Intra-Species Diversity.</title>
        <authorList>
            <person name="Sorbara M.T."/>
            <person name="Littmann E.R."/>
            <person name="Fontana E."/>
            <person name="Moody T.U."/>
            <person name="Kohout C.E."/>
            <person name="Gjonbalaj M."/>
            <person name="Eaton V."/>
            <person name="Seok R."/>
            <person name="Leiner I.M."/>
            <person name="Pamer E.G."/>
        </authorList>
    </citation>
    <scope>NUCLEOTIDE SEQUENCE</scope>
    <source>
        <strain evidence="1">MSK.15.32</strain>
    </source>
</reference>
<dbReference type="AlphaFoldDB" id="A0A2N5PB19"/>
<evidence type="ECO:0000313" key="1">
    <source>
        <dbReference type="EMBL" id="NSI58902.1"/>
    </source>
</evidence>